<evidence type="ECO:0000256" key="2">
    <source>
        <dbReference type="ARBA" id="ARBA00023125"/>
    </source>
</evidence>
<dbReference type="GO" id="GO:0003700">
    <property type="term" value="F:DNA-binding transcription factor activity"/>
    <property type="evidence" value="ECO:0007669"/>
    <property type="project" value="InterPro"/>
</dbReference>
<keyword evidence="6" id="KW-1185">Reference proteome</keyword>
<protein>
    <recommendedName>
        <fullName evidence="4">HTH arsR-type domain-containing protein</fullName>
    </recommendedName>
</protein>
<dbReference type="InterPro" id="IPR036388">
    <property type="entry name" value="WH-like_DNA-bd_sf"/>
</dbReference>
<keyword evidence="2" id="KW-0238">DNA-binding</keyword>
<name>A0A8J3GF93_9BACT</name>
<dbReference type="EMBL" id="BMXG01000012">
    <property type="protein sequence ID" value="GHC04550.1"/>
    <property type="molecule type" value="Genomic_DNA"/>
</dbReference>
<dbReference type="GO" id="GO:0003677">
    <property type="term" value="F:DNA binding"/>
    <property type="evidence" value="ECO:0007669"/>
    <property type="project" value="UniProtKB-KW"/>
</dbReference>
<evidence type="ECO:0000256" key="1">
    <source>
        <dbReference type="ARBA" id="ARBA00023015"/>
    </source>
</evidence>
<dbReference type="NCBIfam" id="NF033788">
    <property type="entry name" value="HTH_metalloreg"/>
    <property type="match status" value="1"/>
</dbReference>
<dbReference type="Gene3D" id="1.10.10.10">
    <property type="entry name" value="Winged helix-like DNA-binding domain superfamily/Winged helix DNA-binding domain"/>
    <property type="match status" value="1"/>
</dbReference>
<dbReference type="InterPro" id="IPR011991">
    <property type="entry name" value="ArsR-like_HTH"/>
</dbReference>
<evidence type="ECO:0000313" key="6">
    <source>
        <dbReference type="Proteomes" id="UP000642829"/>
    </source>
</evidence>
<sequence length="130" mass="15032">MNMHIMEIIQVYKCLCDVQRLRILNLLQHGPLCVCHLVEILESDQVKISKQLRYMKELGMVEGERFAQWMIYSLTDAKHPLLRENLKCLQDCYAEDTSFAKDLRQRAALSERIKAETPGCAEAICDQGCQ</sequence>
<dbReference type="PRINTS" id="PR00778">
    <property type="entry name" value="HTHARSR"/>
</dbReference>
<reference evidence="5" key="1">
    <citation type="journal article" date="2014" name="Int. J. Syst. Evol. Microbiol.">
        <title>Complete genome sequence of Corynebacterium casei LMG S-19264T (=DSM 44701T), isolated from a smear-ripened cheese.</title>
        <authorList>
            <consortium name="US DOE Joint Genome Institute (JGI-PGF)"/>
            <person name="Walter F."/>
            <person name="Albersmeier A."/>
            <person name="Kalinowski J."/>
            <person name="Ruckert C."/>
        </authorList>
    </citation>
    <scope>NUCLEOTIDE SEQUENCE</scope>
    <source>
        <strain evidence="5">KCTC 12870</strain>
    </source>
</reference>
<dbReference type="PROSITE" id="PS50987">
    <property type="entry name" value="HTH_ARSR_2"/>
    <property type="match status" value="1"/>
</dbReference>
<keyword evidence="1" id="KW-0805">Transcription regulation</keyword>
<dbReference type="CDD" id="cd00090">
    <property type="entry name" value="HTH_ARSR"/>
    <property type="match status" value="1"/>
</dbReference>
<feature type="domain" description="HTH arsR-type" evidence="4">
    <location>
        <begin position="1"/>
        <end position="93"/>
    </location>
</feature>
<dbReference type="Pfam" id="PF01022">
    <property type="entry name" value="HTH_5"/>
    <property type="match status" value="1"/>
</dbReference>
<evidence type="ECO:0000256" key="3">
    <source>
        <dbReference type="ARBA" id="ARBA00023163"/>
    </source>
</evidence>
<dbReference type="AlphaFoldDB" id="A0A8J3GF93"/>
<organism evidence="5 6">
    <name type="scientific">Cerasicoccus arenae</name>
    <dbReference type="NCBI Taxonomy" id="424488"/>
    <lineage>
        <taxon>Bacteria</taxon>
        <taxon>Pseudomonadati</taxon>
        <taxon>Verrucomicrobiota</taxon>
        <taxon>Opitutia</taxon>
        <taxon>Puniceicoccales</taxon>
        <taxon>Cerasicoccaceae</taxon>
        <taxon>Cerasicoccus</taxon>
    </lineage>
</organism>
<accession>A0A8J3GF93</accession>
<reference evidence="5" key="2">
    <citation type="submission" date="2020-09" db="EMBL/GenBank/DDBJ databases">
        <authorList>
            <person name="Sun Q."/>
            <person name="Kim S."/>
        </authorList>
    </citation>
    <scope>NUCLEOTIDE SEQUENCE</scope>
    <source>
        <strain evidence="5">KCTC 12870</strain>
    </source>
</reference>
<evidence type="ECO:0000313" key="5">
    <source>
        <dbReference type="EMBL" id="GHC04550.1"/>
    </source>
</evidence>
<dbReference type="Proteomes" id="UP000642829">
    <property type="component" value="Unassembled WGS sequence"/>
</dbReference>
<dbReference type="SMART" id="SM00418">
    <property type="entry name" value="HTH_ARSR"/>
    <property type="match status" value="1"/>
</dbReference>
<proteinExistence type="predicted"/>
<dbReference type="InterPro" id="IPR051081">
    <property type="entry name" value="HTH_MetalResp_TranReg"/>
</dbReference>
<gene>
    <name evidence="5" type="ORF">GCM10007047_21710</name>
</gene>
<dbReference type="SUPFAM" id="SSF46785">
    <property type="entry name" value="Winged helix' DNA-binding domain"/>
    <property type="match status" value="1"/>
</dbReference>
<dbReference type="InterPro" id="IPR036390">
    <property type="entry name" value="WH_DNA-bd_sf"/>
</dbReference>
<dbReference type="PANTHER" id="PTHR33154:SF35">
    <property type="entry name" value="TRANSCRIPTIONAL REGULATOR, ARSR FAMILY"/>
    <property type="match status" value="1"/>
</dbReference>
<dbReference type="InterPro" id="IPR001845">
    <property type="entry name" value="HTH_ArsR_DNA-bd_dom"/>
</dbReference>
<keyword evidence="3" id="KW-0804">Transcription</keyword>
<dbReference type="PANTHER" id="PTHR33154">
    <property type="entry name" value="TRANSCRIPTIONAL REGULATOR, ARSR FAMILY"/>
    <property type="match status" value="1"/>
</dbReference>
<comment type="caution">
    <text evidence="5">The sequence shown here is derived from an EMBL/GenBank/DDBJ whole genome shotgun (WGS) entry which is preliminary data.</text>
</comment>
<evidence type="ECO:0000259" key="4">
    <source>
        <dbReference type="PROSITE" id="PS50987"/>
    </source>
</evidence>